<dbReference type="PANTHER" id="PTHR42944:SF1">
    <property type="entry name" value="ADENINE DNA GLYCOSYLASE"/>
    <property type="match status" value="1"/>
</dbReference>
<dbReference type="InterPro" id="IPR003265">
    <property type="entry name" value="HhH-GPD_domain"/>
</dbReference>
<dbReference type="SUPFAM" id="SSF48150">
    <property type="entry name" value="DNA-glycosylase"/>
    <property type="match status" value="1"/>
</dbReference>
<sequence>MDFSTQLISWYEQNKRDLPWRHTNDPYKIWLSEIILQQTRVQQGLPYYEKFLQNFPTVKDFAEAEIDKILHLWQGLGYYSRARNMHKAANEVMEQWGGKFPENYKDLLTLKGVGKYTAAAIASFAFGEKVATVDGNVYRVLSRVFDIKEDIASGKGQKVFSEVANELISETSPDIFNQALMEMGAIQCVPKSPKCEPCPFVQECLARENDSIGSLPVKLKKVKVTDHYYQYLVIEYKGKLMMKKREGKGIWNGLYDFPLIHHSEKVEELKKEQVKEQTLLELSFPVHYQKSESYKHILSHQRLYIDFYHITLENEIDLSNGQFDYKWYDIDAIKDIGKPIIIENYLSKYIY</sequence>
<keyword evidence="10 14" id="KW-0408">Iron</keyword>
<evidence type="ECO:0000256" key="1">
    <source>
        <dbReference type="ARBA" id="ARBA00000843"/>
    </source>
</evidence>
<accession>A0A7X9RX53</accession>
<evidence type="ECO:0000256" key="6">
    <source>
        <dbReference type="ARBA" id="ARBA00022485"/>
    </source>
</evidence>
<dbReference type="Pfam" id="PF14815">
    <property type="entry name" value="NUDIX_4"/>
    <property type="match status" value="1"/>
</dbReference>
<dbReference type="PANTHER" id="PTHR42944">
    <property type="entry name" value="ADENINE DNA GLYCOSYLASE"/>
    <property type="match status" value="1"/>
</dbReference>
<dbReference type="Pfam" id="PF00730">
    <property type="entry name" value="HhH-GPD"/>
    <property type="match status" value="1"/>
</dbReference>
<evidence type="ECO:0000256" key="4">
    <source>
        <dbReference type="ARBA" id="ARBA00012045"/>
    </source>
</evidence>
<dbReference type="GO" id="GO:0006298">
    <property type="term" value="P:mismatch repair"/>
    <property type="evidence" value="ECO:0007669"/>
    <property type="project" value="TreeGrafter"/>
</dbReference>
<dbReference type="InterPro" id="IPR044298">
    <property type="entry name" value="MIG/MutY"/>
</dbReference>
<evidence type="ECO:0000313" key="16">
    <source>
        <dbReference type="EMBL" id="NME70398.1"/>
    </source>
</evidence>
<dbReference type="GO" id="GO:0006284">
    <property type="term" value="P:base-excision repair"/>
    <property type="evidence" value="ECO:0007669"/>
    <property type="project" value="UniProtKB-UniRule"/>
</dbReference>
<keyword evidence="9" id="KW-0378">Hydrolase</keyword>
<dbReference type="InterPro" id="IPR015797">
    <property type="entry name" value="NUDIX_hydrolase-like_dom_sf"/>
</dbReference>
<comment type="catalytic activity">
    <reaction evidence="1 14">
        <text>Hydrolyzes free adenine bases from 7,8-dihydro-8-oxoguanine:adenine mismatched double-stranded DNA, leaving an apurinic site.</text>
        <dbReference type="EC" id="3.2.2.31"/>
    </reaction>
</comment>
<name>A0A7X9RX53_9BACT</name>
<comment type="similarity">
    <text evidence="3 14">Belongs to the Nth/MutY family.</text>
</comment>
<comment type="function">
    <text evidence="2">Adenine glycosylase active on G-A mispairs. MutY also corrects error-prone DNA synthesis past GO lesions which are due to the oxidatively damaged form of guanine: 7,8-dihydro-8-oxoguanine (8-oxo-dGTP).</text>
</comment>
<keyword evidence="11" id="KW-0411">Iron-sulfur</keyword>
<evidence type="ECO:0000259" key="15">
    <source>
        <dbReference type="SMART" id="SM00478"/>
    </source>
</evidence>
<evidence type="ECO:0000256" key="2">
    <source>
        <dbReference type="ARBA" id="ARBA00002933"/>
    </source>
</evidence>
<dbReference type="InterPro" id="IPR023170">
    <property type="entry name" value="HhH_base_excis_C"/>
</dbReference>
<reference evidence="16 17" key="1">
    <citation type="submission" date="2020-04" db="EMBL/GenBank/DDBJ databases">
        <title>Flammeovirga sp. SR4, a novel species isolated from seawater.</title>
        <authorList>
            <person name="Wang X."/>
        </authorList>
    </citation>
    <scope>NUCLEOTIDE SEQUENCE [LARGE SCALE GENOMIC DNA]</scope>
    <source>
        <strain evidence="16 17">ATCC 23126</strain>
    </source>
</reference>
<proteinExistence type="inferred from homology"/>
<dbReference type="InterPro" id="IPR005760">
    <property type="entry name" value="A/G_AdeGlyc_MutY"/>
</dbReference>
<dbReference type="InterPro" id="IPR004035">
    <property type="entry name" value="Endouclease-III_FeS-bd_BS"/>
</dbReference>
<feature type="domain" description="HhH-GPD" evidence="15">
    <location>
        <begin position="35"/>
        <end position="186"/>
    </location>
</feature>
<keyword evidence="17" id="KW-1185">Reference proteome</keyword>
<dbReference type="PROSITE" id="PS00764">
    <property type="entry name" value="ENDONUCLEASE_III_1"/>
    <property type="match status" value="1"/>
</dbReference>
<dbReference type="CDD" id="cd00056">
    <property type="entry name" value="ENDO3c"/>
    <property type="match status" value="1"/>
</dbReference>
<dbReference type="Gene3D" id="1.10.1670.10">
    <property type="entry name" value="Helix-hairpin-Helix base-excision DNA repair enzymes (C-terminal)"/>
    <property type="match status" value="1"/>
</dbReference>
<dbReference type="AlphaFoldDB" id="A0A7X9RX53"/>
<dbReference type="CDD" id="cd03431">
    <property type="entry name" value="NUDIX_DNA_Glycosylase_C-MutY"/>
    <property type="match status" value="1"/>
</dbReference>
<dbReference type="InterPro" id="IPR029119">
    <property type="entry name" value="MutY_C"/>
</dbReference>
<comment type="caution">
    <text evidence="16">The sequence shown here is derived from an EMBL/GenBank/DDBJ whole genome shotgun (WGS) entry which is preliminary data.</text>
</comment>
<dbReference type="RefSeq" id="WP_169658638.1">
    <property type="nucleotide sequence ID" value="NZ_JABANE010000063.1"/>
</dbReference>
<evidence type="ECO:0000256" key="13">
    <source>
        <dbReference type="ARBA" id="ARBA00023295"/>
    </source>
</evidence>
<evidence type="ECO:0000256" key="12">
    <source>
        <dbReference type="ARBA" id="ARBA00023204"/>
    </source>
</evidence>
<evidence type="ECO:0000256" key="7">
    <source>
        <dbReference type="ARBA" id="ARBA00022723"/>
    </source>
</evidence>
<keyword evidence="6" id="KW-0004">4Fe-4S</keyword>
<gene>
    <name evidence="16" type="primary">mutY</name>
    <name evidence="16" type="ORF">HHU12_20655</name>
</gene>
<dbReference type="InterPro" id="IPR011257">
    <property type="entry name" value="DNA_glycosylase"/>
</dbReference>
<evidence type="ECO:0000256" key="14">
    <source>
        <dbReference type="RuleBase" id="RU365096"/>
    </source>
</evidence>
<dbReference type="NCBIfam" id="TIGR01084">
    <property type="entry name" value="mutY"/>
    <property type="match status" value="1"/>
</dbReference>
<dbReference type="InterPro" id="IPR000445">
    <property type="entry name" value="HhH_motif"/>
</dbReference>
<dbReference type="EMBL" id="JABANE010000063">
    <property type="protein sequence ID" value="NME70398.1"/>
    <property type="molecule type" value="Genomic_DNA"/>
</dbReference>
<comment type="cofactor">
    <cofactor evidence="14">
        <name>[4Fe-4S] cluster</name>
        <dbReference type="ChEBI" id="CHEBI:49883"/>
    </cofactor>
    <text evidence="14">Binds 1 [4Fe-4S] cluster.</text>
</comment>
<dbReference type="Proteomes" id="UP000576082">
    <property type="component" value="Unassembled WGS sequence"/>
</dbReference>
<dbReference type="GO" id="GO:0046872">
    <property type="term" value="F:metal ion binding"/>
    <property type="evidence" value="ECO:0007669"/>
    <property type="project" value="UniProtKB-UniRule"/>
</dbReference>
<dbReference type="GO" id="GO:0035485">
    <property type="term" value="F:adenine/guanine mispair binding"/>
    <property type="evidence" value="ECO:0007669"/>
    <property type="project" value="TreeGrafter"/>
</dbReference>
<evidence type="ECO:0000313" key="17">
    <source>
        <dbReference type="Proteomes" id="UP000576082"/>
    </source>
</evidence>
<dbReference type="GO" id="GO:0051539">
    <property type="term" value="F:4 iron, 4 sulfur cluster binding"/>
    <property type="evidence" value="ECO:0007669"/>
    <property type="project" value="UniProtKB-UniRule"/>
</dbReference>
<dbReference type="GO" id="GO:0000701">
    <property type="term" value="F:purine-specific mismatch base pair DNA N-glycosylase activity"/>
    <property type="evidence" value="ECO:0007669"/>
    <property type="project" value="UniProtKB-EC"/>
</dbReference>
<evidence type="ECO:0000256" key="8">
    <source>
        <dbReference type="ARBA" id="ARBA00022763"/>
    </source>
</evidence>
<evidence type="ECO:0000256" key="5">
    <source>
        <dbReference type="ARBA" id="ARBA00022023"/>
    </source>
</evidence>
<dbReference type="Pfam" id="PF00633">
    <property type="entry name" value="HHH"/>
    <property type="match status" value="1"/>
</dbReference>
<dbReference type="Gene3D" id="1.10.340.30">
    <property type="entry name" value="Hypothetical protein, domain 2"/>
    <property type="match status" value="1"/>
</dbReference>
<dbReference type="EC" id="3.2.2.31" evidence="4 14"/>
<dbReference type="Gene3D" id="3.90.79.10">
    <property type="entry name" value="Nucleoside Triphosphate Pyrophosphohydrolase"/>
    <property type="match status" value="1"/>
</dbReference>
<keyword evidence="12" id="KW-0234">DNA repair</keyword>
<dbReference type="FunFam" id="1.10.340.30:FF:000002">
    <property type="entry name" value="Adenine DNA glycosylase"/>
    <property type="match status" value="1"/>
</dbReference>
<evidence type="ECO:0000256" key="9">
    <source>
        <dbReference type="ARBA" id="ARBA00022801"/>
    </source>
</evidence>
<evidence type="ECO:0000256" key="10">
    <source>
        <dbReference type="ARBA" id="ARBA00023004"/>
    </source>
</evidence>
<dbReference type="SUPFAM" id="SSF55811">
    <property type="entry name" value="Nudix"/>
    <property type="match status" value="1"/>
</dbReference>
<dbReference type="GO" id="GO:0032357">
    <property type="term" value="F:oxidized purine DNA binding"/>
    <property type="evidence" value="ECO:0007669"/>
    <property type="project" value="TreeGrafter"/>
</dbReference>
<dbReference type="GO" id="GO:0034039">
    <property type="term" value="F:8-oxo-7,8-dihydroguanine DNA N-glycosylase activity"/>
    <property type="evidence" value="ECO:0007669"/>
    <property type="project" value="TreeGrafter"/>
</dbReference>
<keyword evidence="8 14" id="KW-0227">DNA damage</keyword>
<keyword evidence="7" id="KW-0479">Metal-binding</keyword>
<organism evidence="16 17">
    <name type="scientific">Flammeovirga aprica JL-4</name>
    <dbReference type="NCBI Taxonomy" id="694437"/>
    <lineage>
        <taxon>Bacteria</taxon>
        <taxon>Pseudomonadati</taxon>
        <taxon>Bacteroidota</taxon>
        <taxon>Cytophagia</taxon>
        <taxon>Cytophagales</taxon>
        <taxon>Flammeovirgaceae</taxon>
        <taxon>Flammeovirga</taxon>
    </lineage>
</organism>
<evidence type="ECO:0000256" key="11">
    <source>
        <dbReference type="ARBA" id="ARBA00023014"/>
    </source>
</evidence>
<keyword evidence="13 14" id="KW-0326">Glycosidase</keyword>
<evidence type="ECO:0000256" key="3">
    <source>
        <dbReference type="ARBA" id="ARBA00008343"/>
    </source>
</evidence>
<dbReference type="SMART" id="SM00478">
    <property type="entry name" value="ENDO3c"/>
    <property type="match status" value="1"/>
</dbReference>
<protein>
    <recommendedName>
        <fullName evidence="5 14">Adenine DNA glycosylase</fullName>
        <ecNumber evidence="4 14">3.2.2.31</ecNumber>
    </recommendedName>
</protein>